<keyword evidence="16" id="KW-1185">Reference proteome</keyword>
<comment type="subcellular location">
    <subcellularLocation>
        <location evidence="1">Cell membrane</location>
    </subcellularLocation>
</comment>
<keyword evidence="7" id="KW-0677">Repeat</keyword>
<keyword evidence="2" id="KW-0813">Transport</keyword>
<feature type="binding site" description="axial binding residue" evidence="12">
    <location>
        <position position="314"/>
    </location>
    <ligand>
        <name>heme c</name>
        <dbReference type="ChEBI" id="CHEBI:61717"/>
        <label>3</label>
    </ligand>
    <ligandPart>
        <name>Fe</name>
        <dbReference type="ChEBI" id="CHEBI:18248"/>
    </ligandPart>
</feature>
<dbReference type="SUPFAM" id="SSF46626">
    <property type="entry name" value="Cytochrome c"/>
    <property type="match status" value="3"/>
</dbReference>
<evidence type="ECO:0000313" key="15">
    <source>
        <dbReference type="EMBL" id="OZI25306.1"/>
    </source>
</evidence>
<keyword evidence="4 11" id="KW-0349">Heme</keyword>
<keyword evidence="6" id="KW-0732">Signal</keyword>
<dbReference type="Gene3D" id="1.10.760.10">
    <property type="entry name" value="Cytochrome c-like domain"/>
    <property type="match status" value="3"/>
</dbReference>
<evidence type="ECO:0000256" key="9">
    <source>
        <dbReference type="ARBA" id="ARBA00023004"/>
    </source>
</evidence>
<dbReference type="GO" id="GO:0005886">
    <property type="term" value="C:plasma membrane"/>
    <property type="evidence" value="ECO:0007669"/>
    <property type="project" value="UniProtKB-SubCell"/>
</dbReference>
<evidence type="ECO:0000313" key="16">
    <source>
        <dbReference type="Proteomes" id="UP000216947"/>
    </source>
</evidence>
<evidence type="ECO:0000256" key="8">
    <source>
        <dbReference type="ARBA" id="ARBA00022982"/>
    </source>
</evidence>
<feature type="binding site" description="covalent" evidence="11">
    <location>
        <position position="25"/>
    </location>
    <ligand>
        <name>heme c</name>
        <dbReference type="ChEBI" id="CHEBI:61717"/>
        <label>1</label>
    </ligand>
</feature>
<protein>
    <recommendedName>
        <fullName evidence="14">Cytochrome c domain-containing protein</fullName>
    </recommendedName>
</protein>
<keyword evidence="9 12" id="KW-0408">Iron</keyword>
<dbReference type="OrthoDB" id="9809720at2"/>
<keyword evidence="5 12" id="KW-0479">Metal-binding</keyword>
<feature type="binding site" description="covalent" evidence="11">
    <location>
        <position position="313"/>
    </location>
    <ligand>
        <name>heme c</name>
        <dbReference type="ChEBI" id="CHEBI:61717"/>
        <label>3</label>
    </ligand>
</feature>
<evidence type="ECO:0000256" key="3">
    <source>
        <dbReference type="ARBA" id="ARBA00022475"/>
    </source>
</evidence>
<dbReference type="InterPro" id="IPR051459">
    <property type="entry name" value="Cytochrome_c-type_DH"/>
</dbReference>
<dbReference type="GO" id="GO:0016614">
    <property type="term" value="F:oxidoreductase activity, acting on CH-OH group of donors"/>
    <property type="evidence" value="ECO:0007669"/>
    <property type="project" value="InterPro"/>
</dbReference>
<feature type="binding site" description="covalent" evidence="11">
    <location>
        <position position="175"/>
    </location>
    <ligand>
        <name>heme c</name>
        <dbReference type="ChEBI" id="CHEBI:61717"/>
        <label>2</label>
    </ligand>
</feature>
<organism evidence="15 16">
    <name type="scientific">Bordetella genomosp. 7</name>
    <dbReference type="NCBI Taxonomy" id="1416805"/>
    <lineage>
        <taxon>Bacteria</taxon>
        <taxon>Pseudomonadati</taxon>
        <taxon>Pseudomonadota</taxon>
        <taxon>Betaproteobacteria</taxon>
        <taxon>Burkholderiales</taxon>
        <taxon>Alcaligenaceae</taxon>
        <taxon>Bordetella</taxon>
    </lineage>
</organism>
<feature type="binding site" description="axial binding residue" evidence="12">
    <location>
        <position position="176"/>
    </location>
    <ligand>
        <name>heme c</name>
        <dbReference type="ChEBI" id="CHEBI:61717"/>
        <label>2</label>
    </ligand>
    <ligandPart>
        <name>Fe</name>
        <dbReference type="ChEBI" id="CHEBI:18248"/>
    </ligandPart>
</feature>
<dbReference type="EMBL" id="NEVK01000003">
    <property type="protein sequence ID" value="OZI25306.1"/>
    <property type="molecule type" value="Genomic_DNA"/>
</dbReference>
<feature type="binding site" description="covalent" evidence="11">
    <location>
        <position position="310"/>
    </location>
    <ligand>
        <name>heme c</name>
        <dbReference type="ChEBI" id="CHEBI:61717"/>
        <label>3</label>
    </ligand>
</feature>
<accession>A0A261RJT4</accession>
<feature type="region of interest" description="Disordered" evidence="13">
    <location>
        <begin position="275"/>
        <end position="296"/>
    </location>
</feature>
<evidence type="ECO:0000256" key="11">
    <source>
        <dbReference type="PIRSR" id="PIRSR000018-50"/>
    </source>
</evidence>
<feature type="binding site" description="covalent" evidence="11">
    <location>
        <position position="28"/>
    </location>
    <ligand>
        <name>heme c</name>
        <dbReference type="ChEBI" id="CHEBI:61717"/>
        <label>1</label>
    </ligand>
</feature>
<evidence type="ECO:0000256" key="10">
    <source>
        <dbReference type="ARBA" id="ARBA00023136"/>
    </source>
</evidence>
<proteinExistence type="predicted"/>
<evidence type="ECO:0000256" key="7">
    <source>
        <dbReference type="ARBA" id="ARBA00022737"/>
    </source>
</evidence>
<dbReference type="InterPro" id="IPR014353">
    <property type="entry name" value="Membr-bd_ADH_cyt_c"/>
</dbReference>
<dbReference type="Proteomes" id="UP000216947">
    <property type="component" value="Unassembled WGS sequence"/>
</dbReference>
<dbReference type="InterPro" id="IPR008168">
    <property type="entry name" value="Cyt_C_IC"/>
</dbReference>
<keyword evidence="10" id="KW-0472">Membrane</keyword>
<evidence type="ECO:0000256" key="6">
    <source>
        <dbReference type="ARBA" id="ARBA00022729"/>
    </source>
</evidence>
<dbReference type="AlphaFoldDB" id="A0A261RJT4"/>
<evidence type="ECO:0000256" key="13">
    <source>
        <dbReference type="SAM" id="MobiDB-lite"/>
    </source>
</evidence>
<keyword evidence="8" id="KW-0249">Electron transport</keyword>
<dbReference type="PRINTS" id="PR00605">
    <property type="entry name" value="CYTCHROMECIC"/>
</dbReference>
<dbReference type="PANTHER" id="PTHR35008">
    <property type="entry name" value="BLL4482 PROTEIN-RELATED"/>
    <property type="match status" value="1"/>
</dbReference>
<reference evidence="16" key="1">
    <citation type="submission" date="2017-05" db="EMBL/GenBank/DDBJ databases">
        <title>Complete and WGS of Bordetella genogroups.</title>
        <authorList>
            <person name="Spilker T."/>
            <person name="Lipuma J."/>
        </authorList>
    </citation>
    <scope>NUCLEOTIDE SEQUENCE [LARGE SCALE GENOMIC DNA]</scope>
    <source>
        <strain evidence="16">AU18089</strain>
    </source>
</reference>
<keyword evidence="3" id="KW-1003">Cell membrane</keyword>
<evidence type="ECO:0000256" key="1">
    <source>
        <dbReference type="ARBA" id="ARBA00004236"/>
    </source>
</evidence>
<feature type="compositionally biased region" description="Polar residues" evidence="13">
    <location>
        <begin position="285"/>
        <end position="296"/>
    </location>
</feature>
<name>A0A261RJT4_9BORD</name>
<feature type="domain" description="Cytochrome c" evidence="14">
    <location>
        <begin position="11"/>
        <end position="114"/>
    </location>
</feature>
<dbReference type="InterPro" id="IPR036909">
    <property type="entry name" value="Cyt_c-like_dom_sf"/>
</dbReference>
<dbReference type="Pfam" id="PF00034">
    <property type="entry name" value="Cytochrom_C"/>
    <property type="match status" value="3"/>
</dbReference>
<evidence type="ECO:0000256" key="4">
    <source>
        <dbReference type="ARBA" id="ARBA00022617"/>
    </source>
</evidence>
<dbReference type="PROSITE" id="PS51007">
    <property type="entry name" value="CYTC"/>
    <property type="match status" value="3"/>
</dbReference>
<dbReference type="GO" id="GO:0009055">
    <property type="term" value="F:electron transfer activity"/>
    <property type="evidence" value="ECO:0007669"/>
    <property type="project" value="InterPro"/>
</dbReference>
<feature type="domain" description="Cytochrome c" evidence="14">
    <location>
        <begin position="157"/>
        <end position="271"/>
    </location>
</feature>
<evidence type="ECO:0000256" key="5">
    <source>
        <dbReference type="ARBA" id="ARBA00022723"/>
    </source>
</evidence>
<evidence type="ECO:0000256" key="2">
    <source>
        <dbReference type="ARBA" id="ARBA00022448"/>
    </source>
</evidence>
<evidence type="ECO:0000256" key="12">
    <source>
        <dbReference type="PIRSR" id="PIRSR000018-51"/>
    </source>
</evidence>
<comment type="cofactor">
    <cofactor evidence="11">
        <name>heme c</name>
        <dbReference type="ChEBI" id="CHEBI:61717"/>
    </cofactor>
    <text evidence="11">Binds 3 heme c groups covalently per subunit.</text>
</comment>
<dbReference type="GO" id="GO:0005506">
    <property type="term" value="F:iron ion binding"/>
    <property type="evidence" value="ECO:0007669"/>
    <property type="project" value="InterPro"/>
</dbReference>
<dbReference type="InterPro" id="IPR009056">
    <property type="entry name" value="Cyt_c-like_dom"/>
</dbReference>
<dbReference type="PANTHER" id="PTHR35008:SF8">
    <property type="entry name" value="ALCOHOL DEHYDROGENASE CYTOCHROME C SUBUNIT"/>
    <property type="match status" value="1"/>
</dbReference>
<gene>
    <name evidence="15" type="ORF">CAL19_05510</name>
</gene>
<feature type="binding site" description="covalent" evidence="11">
    <location>
        <position position="172"/>
    </location>
    <ligand>
        <name>heme c</name>
        <dbReference type="ChEBI" id="CHEBI:61717"/>
        <label>2</label>
    </ligand>
</feature>
<dbReference type="PIRSF" id="PIRSF000018">
    <property type="entry name" value="Mb_ADH_cyt_c"/>
    <property type="match status" value="1"/>
</dbReference>
<feature type="domain" description="Cytochrome c" evidence="14">
    <location>
        <begin position="297"/>
        <end position="387"/>
    </location>
</feature>
<feature type="binding site" description="axial binding residue" evidence="12">
    <location>
        <position position="29"/>
    </location>
    <ligand>
        <name>heme c</name>
        <dbReference type="ChEBI" id="CHEBI:61717"/>
        <label>1</label>
    </ligand>
    <ligandPart>
        <name>Fe</name>
        <dbReference type="ChEBI" id="CHEBI:18248"/>
    </ligandPart>
</feature>
<sequence>MGASAPVQSQAMLLRGQYLARAADCAACHTARGGTPYAGGLRMNTPFGAIHSTNITPHVVHGIGAYTYEEFDRAVRHGIRRDGKYLYPAMPYPEYAGISDEDMQALYAYFMNGVQPSAEANLDNALPWPFSVRAGLRAWNAWFKPPAPPAPDPGRDPDWRRGAYLVRTLGHCGSCHTPRGMLGQPKAMSEEDGADYLGGAVLDDWYAPGLARSLKTGARTWTEDDIVTYLETGRTEHKAAFGPMSEVVQHSTQYLTDADRRAIAVYLLSLPVPEDDDKDTERLAQPTQASSELANATPRSLGARLYLDNCIGCHRADGQGDPRTFPALAGNSAIISDDATSLIHIILAGSAMPATERAPTPLSMPGFAWRLSDAEVAELASYVRSNWGNGAKPVSADEVAQVRRSTGLPGAR</sequence>
<evidence type="ECO:0000259" key="14">
    <source>
        <dbReference type="PROSITE" id="PS51007"/>
    </source>
</evidence>
<dbReference type="GO" id="GO:0020037">
    <property type="term" value="F:heme binding"/>
    <property type="evidence" value="ECO:0007669"/>
    <property type="project" value="InterPro"/>
</dbReference>
<comment type="caution">
    <text evidence="15">The sequence shown here is derived from an EMBL/GenBank/DDBJ whole genome shotgun (WGS) entry which is preliminary data.</text>
</comment>